<keyword evidence="1" id="KW-0695">RNA-directed DNA polymerase</keyword>
<dbReference type="AlphaFoldDB" id="A0A8X6P4H8"/>
<gene>
    <name evidence="1" type="primary">AVEN_184849_1</name>
    <name evidence="1" type="ORF">NPIL_417611</name>
</gene>
<keyword evidence="1" id="KW-0808">Transferase</keyword>
<proteinExistence type="predicted"/>
<dbReference type="EMBL" id="BMAW01065607">
    <property type="protein sequence ID" value="GFT51150.1"/>
    <property type="molecule type" value="Genomic_DNA"/>
</dbReference>
<keyword evidence="1" id="KW-0548">Nucleotidyltransferase</keyword>
<dbReference type="OrthoDB" id="6437258at2759"/>
<dbReference type="GO" id="GO:0003964">
    <property type="term" value="F:RNA-directed DNA polymerase activity"/>
    <property type="evidence" value="ECO:0007669"/>
    <property type="project" value="UniProtKB-KW"/>
</dbReference>
<name>A0A8X6P4H8_NEPPI</name>
<dbReference type="SUPFAM" id="SSF56672">
    <property type="entry name" value="DNA/RNA polymerases"/>
    <property type="match status" value="1"/>
</dbReference>
<sequence length="107" mass="12338">MTRVPFGVTSSPFILAATIKFHIRKYSQDQEYLETCEILNSALYVDDLFYGANTVDKALKLSQCAVEILKDANLNLRKFKKDSNELRSLWRKRGIPEARESNEHSIK</sequence>
<keyword evidence="2" id="KW-1185">Reference proteome</keyword>
<dbReference type="InterPro" id="IPR043502">
    <property type="entry name" value="DNA/RNA_pol_sf"/>
</dbReference>
<evidence type="ECO:0000313" key="2">
    <source>
        <dbReference type="Proteomes" id="UP000887013"/>
    </source>
</evidence>
<accession>A0A8X6P4H8</accession>
<feature type="non-terminal residue" evidence="1">
    <location>
        <position position="107"/>
    </location>
</feature>
<reference evidence="1" key="1">
    <citation type="submission" date="2020-08" db="EMBL/GenBank/DDBJ databases">
        <title>Multicomponent nature underlies the extraordinary mechanical properties of spider dragline silk.</title>
        <authorList>
            <person name="Kono N."/>
            <person name="Nakamura H."/>
            <person name="Mori M."/>
            <person name="Yoshida Y."/>
            <person name="Ohtoshi R."/>
            <person name="Malay A.D."/>
            <person name="Moran D.A.P."/>
            <person name="Tomita M."/>
            <person name="Numata K."/>
            <person name="Arakawa K."/>
        </authorList>
    </citation>
    <scope>NUCLEOTIDE SEQUENCE</scope>
</reference>
<dbReference type="Proteomes" id="UP000887013">
    <property type="component" value="Unassembled WGS sequence"/>
</dbReference>
<comment type="caution">
    <text evidence="1">The sequence shown here is derived from an EMBL/GenBank/DDBJ whole genome shotgun (WGS) entry which is preliminary data.</text>
</comment>
<organism evidence="1 2">
    <name type="scientific">Nephila pilipes</name>
    <name type="common">Giant wood spider</name>
    <name type="synonym">Nephila maculata</name>
    <dbReference type="NCBI Taxonomy" id="299642"/>
    <lineage>
        <taxon>Eukaryota</taxon>
        <taxon>Metazoa</taxon>
        <taxon>Ecdysozoa</taxon>
        <taxon>Arthropoda</taxon>
        <taxon>Chelicerata</taxon>
        <taxon>Arachnida</taxon>
        <taxon>Araneae</taxon>
        <taxon>Araneomorphae</taxon>
        <taxon>Entelegynae</taxon>
        <taxon>Araneoidea</taxon>
        <taxon>Nephilidae</taxon>
        <taxon>Nephila</taxon>
    </lineage>
</organism>
<protein>
    <submittedName>
        <fullName evidence="1">Reverse transcriptase domain-containing protein</fullName>
    </submittedName>
</protein>
<evidence type="ECO:0000313" key="1">
    <source>
        <dbReference type="EMBL" id="GFT51150.1"/>
    </source>
</evidence>